<evidence type="ECO:0000313" key="3">
    <source>
        <dbReference type="Proteomes" id="UP000316331"/>
    </source>
</evidence>
<keyword evidence="1" id="KW-1133">Transmembrane helix</keyword>
<dbReference type="RefSeq" id="WP_141807920.1">
    <property type="nucleotide sequence ID" value="NZ_VFPG01000001.1"/>
</dbReference>
<name>A0A543F6I8_9NOCA</name>
<dbReference type="EMBL" id="VFPG01000001">
    <property type="protein sequence ID" value="TQM29454.1"/>
    <property type="molecule type" value="Genomic_DNA"/>
</dbReference>
<evidence type="ECO:0000256" key="1">
    <source>
        <dbReference type="SAM" id="Phobius"/>
    </source>
</evidence>
<dbReference type="AlphaFoldDB" id="A0A543F6I8"/>
<feature type="transmembrane region" description="Helical" evidence="1">
    <location>
        <begin position="21"/>
        <end position="47"/>
    </location>
</feature>
<feature type="transmembrane region" description="Helical" evidence="1">
    <location>
        <begin position="59"/>
        <end position="83"/>
    </location>
</feature>
<evidence type="ECO:0000313" key="2">
    <source>
        <dbReference type="EMBL" id="TQM29454.1"/>
    </source>
</evidence>
<reference evidence="2 3" key="1">
    <citation type="submission" date="2019-06" db="EMBL/GenBank/DDBJ databases">
        <title>Sequencing the genomes of 1000 actinobacteria strains.</title>
        <authorList>
            <person name="Klenk H.-P."/>
        </authorList>
    </citation>
    <scope>NUCLEOTIDE SEQUENCE [LARGE SCALE GENOMIC DNA]</scope>
    <source>
        <strain evidence="2 3">DSM 103495</strain>
    </source>
</reference>
<organism evidence="2 3">
    <name type="scientific">Nocardia bhagyanarayanae</name>
    <dbReference type="NCBI Taxonomy" id="1215925"/>
    <lineage>
        <taxon>Bacteria</taxon>
        <taxon>Bacillati</taxon>
        <taxon>Actinomycetota</taxon>
        <taxon>Actinomycetes</taxon>
        <taxon>Mycobacteriales</taxon>
        <taxon>Nocardiaceae</taxon>
        <taxon>Nocardia</taxon>
    </lineage>
</organism>
<accession>A0A543F6I8</accession>
<keyword evidence="1" id="KW-0472">Membrane</keyword>
<gene>
    <name evidence="2" type="ORF">FB390_1056</name>
</gene>
<protein>
    <submittedName>
        <fullName evidence="2">Uncharacterized protein</fullName>
    </submittedName>
</protein>
<dbReference type="Proteomes" id="UP000316331">
    <property type="component" value="Unassembled WGS sequence"/>
</dbReference>
<feature type="transmembrane region" description="Helical" evidence="1">
    <location>
        <begin position="90"/>
        <end position="110"/>
    </location>
</feature>
<sequence>MSYPYGPPGYGYPPAQPAPSGATAITAAVLSTLVGLLGSVGVCIGLVEALDPDNEVEPAAFIGIGVGALIAMLWLLGALLLFMRQTAGHVIIIGLSSIALLGALVLVAIGGPAGGLPLVLSATIFGLTVAGPTGRWIAARRRSAYPPPYPPVPPYGHPPYPYY</sequence>
<feature type="transmembrane region" description="Helical" evidence="1">
    <location>
        <begin position="116"/>
        <end position="138"/>
    </location>
</feature>
<keyword evidence="1" id="KW-0812">Transmembrane</keyword>
<keyword evidence="3" id="KW-1185">Reference proteome</keyword>
<comment type="caution">
    <text evidence="2">The sequence shown here is derived from an EMBL/GenBank/DDBJ whole genome shotgun (WGS) entry which is preliminary data.</text>
</comment>
<proteinExistence type="predicted"/>